<evidence type="ECO:0000256" key="8">
    <source>
        <dbReference type="ARBA" id="ARBA00023242"/>
    </source>
</evidence>
<dbReference type="GO" id="GO:0000978">
    <property type="term" value="F:RNA polymerase II cis-regulatory region sequence-specific DNA binding"/>
    <property type="evidence" value="ECO:0007669"/>
    <property type="project" value="TreeGrafter"/>
</dbReference>
<dbReference type="InterPro" id="IPR031701">
    <property type="entry name" value="SIX1_SD"/>
</dbReference>
<protein>
    <submittedName>
        <fullName evidence="13">Homeobox protein SIX4</fullName>
    </submittedName>
</protein>
<keyword evidence="4" id="KW-0805">Transcription regulation</keyword>
<organism evidence="13 14">
    <name type="scientific">Trachymyrmex septentrionalis</name>
    <dbReference type="NCBI Taxonomy" id="34720"/>
    <lineage>
        <taxon>Eukaryota</taxon>
        <taxon>Metazoa</taxon>
        <taxon>Ecdysozoa</taxon>
        <taxon>Arthropoda</taxon>
        <taxon>Hexapoda</taxon>
        <taxon>Insecta</taxon>
        <taxon>Pterygota</taxon>
        <taxon>Neoptera</taxon>
        <taxon>Endopterygota</taxon>
        <taxon>Hymenoptera</taxon>
        <taxon>Apocrita</taxon>
        <taxon>Aculeata</taxon>
        <taxon>Formicoidea</taxon>
        <taxon>Formicidae</taxon>
        <taxon>Myrmicinae</taxon>
        <taxon>Trachymyrmex</taxon>
    </lineage>
</organism>
<dbReference type="InterPro" id="IPR009057">
    <property type="entry name" value="Homeodomain-like_sf"/>
</dbReference>
<dbReference type="PROSITE" id="PS00027">
    <property type="entry name" value="HOMEOBOX_1"/>
    <property type="match status" value="1"/>
</dbReference>
<evidence type="ECO:0000256" key="11">
    <source>
        <dbReference type="SAM" id="MobiDB-lite"/>
    </source>
</evidence>
<evidence type="ECO:0000256" key="5">
    <source>
        <dbReference type="ARBA" id="ARBA00023125"/>
    </source>
</evidence>
<dbReference type="InterPro" id="IPR017970">
    <property type="entry name" value="Homeobox_CS"/>
</dbReference>
<proteinExistence type="predicted"/>
<evidence type="ECO:0000256" key="4">
    <source>
        <dbReference type="ARBA" id="ARBA00023015"/>
    </source>
</evidence>
<keyword evidence="3" id="KW-0217">Developmental protein</keyword>
<keyword evidence="5 9" id="KW-0238">DNA-binding</keyword>
<feature type="region of interest" description="Disordered" evidence="11">
    <location>
        <begin position="275"/>
        <end position="301"/>
    </location>
</feature>
<keyword evidence="14" id="KW-1185">Reference proteome</keyword>
<evidence type="ECO:0000256" key="1">
    <source>
        <dbReference type="ARBA" id="ARBA00004123"/>
    </source>
</evidence>
<dbReference type="Gene3D" id="1.10.10.60">
    <property type="entry name" value="Homeodomain-like"/>
    <property type="match status" value="1"/>
</dbReference>
<sequence>MSDSSDQLSSPNSDCNSQMGVVHRNATAQYSNTSSMSGLGLTHHPQNLTPTSNGSPQYSQEISTCNSTSVNTNLSNISSLPLSSSNFTPEQISCMCEALSQSQDIEKLSRFLWSLPPGELLRGGESVLMARAAVAFHRGAYHELYSILESHPFSPRRHPELQQMWFKSHYREAEKIRGRPLGAVDKYRLRKKYPLPKTIWDGEETVYCFKERSRNALKECYMRNRYPTPDEKKNLAKKTGLTLTQVSNWFKNRRQRDRTPQSRTDMLQLSCQGTTNSTISSSVSNGGSIQSLQSIDSDSPSLAMSPLSTMGMSPVTMNPCSPMGMSPMGPHHGYATPVTPSSVHTSHSHNGGLSPMNDVKALYGRSVYDTGKEVEQSSVYYSSHSSMHHQYYQQTHHQMMSSSHHHHHHQQSVPAGYEIMLPPPSM</sequence>
<dbReference type="Pfam" id="PF16878">
    <property type="entry name" value="SIX1_SD"/>
    <property type="match status" value="1"/>
</dbReference>
<dbReference type="PANTHER" id="PTHR10390:SF44">
    <property type="entry name" value="SIX HOMEOBOX 4"/>
    <property type="match status" value="1"/>
</dbReference>
<evidence type="ECO:0000259" key="12">
    <source>
        <dbReference type="PROSITE" id="PS50071"/>
    </source>
</evidence>
<feature type="region of interest" description="Disordered" evidence="11">
    <location>
        <begin position="398"/>
        <end position="426"/>
    </location>
</feature>
<dbReference type="KEGG" id="tsep:108753675"/>
<feature type="compositionally biased region" description="Polar residues" evidence="11">
    <location>
        <begin position="44"/>
        <end position="64"/>
    </location>
</feature>
<dbReference type="SMART" id="SM00389">
    <property type="entry name" value="HOX"/>
    <property type="match status" value="1"/>
</dbReference>
<accession>A0A195EYL4</accession>
<dbReference type="Pfam" id="PF00046">
    <property type="entry name" value="Homeodomain"/>
    <property type="match status" value="1"/>
</dbReference>
<dbReference type="FunFam" id="1.10.10.60:FF:000085">
    <property type="entry name" value="SIX homeobox 5"/>
    <property type="match status" value="1"/>
</dbReference>
<dbReference type="PANTHER" id="PTHR10390">
    <property type="entry name" value="HOMEOBOX PROTEIN SIX"/>
    <property type="match status" value="1"/>
</dbReference>
<name>A0A195EYL4_9HYME</name>
<feature type="region of interest" description="Disordered" evidence="11">
    <location>
        <begin position="32"/>
        <end position="64"/>
    </location>
</feature>
<evidence type="ECO:0000256" key="3">
    <source>
        <dbReference type="ARBA" id="ARBA00022473"/>
    </source>
</evidence>
<comment type="subcellular location">
    <subcellularLocation>
        <location evidence="2">Cytoplasm</location>
    </subcellularLocation>
    <subcellularLocation>
        <location evidence="1 9 10">Nucleus</location>
    </subcellularLocation>
</comment>
<dbReference type="SUPFAM" id="SSF46689">
    <property type="entry name" value="Homeodomain-like"/>
    <property type="match status" value="1"/>
</dbReference>
<feature type="domain" description="Homeobox" evidence="12">
    <location>
        <begin position="209"/>
        <end position="260"/>
    </location>
</feature>
<dbReference type="STRING" id="34720.A0A195EYL4"/>
<keyword evidence="7" id="KW-0804">Transcription</keyword>
<dbReference type="Proteomes" id="UP000078541">
    <property type="component" value="Unassembled WGS sequence"/>
</dbReference>
<dbReference type="GO" id="GO:0000981">
    <property type="term" value="F:DNA-binding transcription factor activity, RNA polymerase II-specific"/>
    <property type="evidence" value="ECO:0007669"/>
    <property type="project" value="InterPro"/>
</dbReference>
<evidence type="ECO:0000256" key="7">
    <source>
        <dbReference type="ARBA" id="ARBA00023163"/>
    </source>
</evidence>
<keyword evidence="8 9" id="KW-0539">Nucleus</keyword>
<evidence type="ECO:0000313" key="14">
    <source>
        <dbReference type="Proteomes" id="UP000078541"/>
    </source>
</evidence>
<dbReference type="AlphaFoldDB" id="A0A195EYL4"/>
<dbReference type="GO" id="GO:0005667">
    <property type="term" value="C:transcription regulator complex"/>
    <property type="evidence" value="ECO:0007669"/>
    <property type="project" value="TreeGrafter"/>
</dbReference>
<dbReference type="InterPro" id="IPR001356">
    <property type="entry name" value="HD"/>
</dbReference>
<keyword evidence="6 9" id="KW-0371">Homeobox</keyword>
<evidence type="ECO:0000313" key="13">
    <source>
        <dbReference type="EMBL" id="KYN33221.1"/>
    </source>
</evidence>
<evidence type="ECO:0000256" key="6">
    <source>
        <dbReference type="ARBA" id="ARBA00023155"/>
    </source>
</evidence>
<reference evidence="13 14" key="1">
    <citation type="submission" date="2016-03" db="EMBL/GenBank/DDBJ databases">
        <title>Trachymyrmex septentrionalis WGS genome.</title>
        <authorList>
            <person name="Nygaard S."/>
            <person name="Hu H."/>
            <person name="Boomsma J."/>
            <person name="Zhang G."/>
        </authorList>
    </citation>
    <scope>NUCLEOTIDE SEQUENCE [LARGE SCALE GENOMIC DNA]</scope>
    <source>
        <strain evidence="13">Tsep2-gDNA-1</strain>
        <tissue evidence="13">Whole body</tissue>
    </source>
</reference>
<gene>
    <name evidence="13" type="ORF">ALC56_12370</name>
</gene>
<dbReference type="GO" id="GO:0005634">
    <property type="term" value="C:nucleus"/>
    <property type="evidence" value="ECO:0007669"/>
    <property type="project" value="UniProtKB-SubCell"/>
</dbReference>
<dbReference type="PROSITE" id="PS50071">
    <property type="entry name" value="HOMEOBOX_2"/>
    <property type="match status" value="1"/>
</dbReference>
<feature type="DNA-binding region" description="Homeobox" evidence="9">
    <location>
        <begin position="211"/>
        <end position="261"/>
    </location>
</feature>
<dbReference type="OrthoDB" id="3501850at2759"/>
<evidence type="ECO:0000256" key="9">
    <source>
        <dbReference type="PROSITE-ProRule" id="PRU00108"/>
    </source>
</evidence>
<dbReference type="GO" id="GO:0005737">
    <property type="term" value="C:cytoplasm"/>
    <property type="evidence" value="ECO:0007669"/>
    <property type="project" value="UniProtKB-SubCell"/>
</dbReference>
<evidence type="ECO:0000256" key="10">
    <source>
        <dbReference type="RuleBase" id="RU000682"/>
    </source>
</evidence>
<evidence type="ECO:0000256" key="2">
    <source>
        <dbReference type="ARBA" id="ARBA00004496"/>
    </source>
</evidence>
<dbReference type="CDD" id="cd00086">
    <property type="entry name" value="homeodomain"/>
    <property type="match status" value="1"/>
</dbReference>
<dbReference type="EMBL" id="KQ981906">
    <property type="protein sequence ID" value="KYN33221.1"/>
    <property type="molecule type" value="Genomic_DNA"/>
</dbReference>